<evidence type="ECO:0000313" key="2">
    <source>
        <dbReference type="Proteomes" id="UP000031668"/>
    </source>
</evidence>
<name>A0A0C2MGC4_THEKT</name>
<dbReference type="EMBL" id="JWZT01003599">
    <property type="protein sequence ID" value="KII66216.1"/>
    <property type="molecule type" value="Genomic_DNA"/>
</dbReference>
<organism evidence="1 2">
    <name type="scientific">Thelohanellus kitauei</name>
    <name type="common">Myxosporean</name>
    <dbReference type="NCBI Taxonomy" id="669202"/>
    <lineage>
        <taxon>Eukaryota</taxon>
        <taxon>Metazoa</taxon>
        <taxon>Cnidaria</taxon>
        <taxon>Myxozoa</taxon>
        <taxon>Myxosporea</taxon>
        <taxon>Bivalvulida</taxon>
        <taxon>Platysporina</taxon>
        <taxon>Myxobolidae</taxon>
        <taxon>Thelohanellus</taxon>
    </lineage>
</organism>
<accession>A0A0C2MGC4</accession>
<sequence>MATRMSKAEQISYTRRIFKFDNFDDKAEPWTIYIQRFELAVGMQGLDIEGNELDALKRDLFMANVGSTHFKYISENLKDVFTRENGYEAIIEFMSARYTKRINKGTGVDNRFCYSPKGFGGELRFRRFDRREGARSIPTQAKRATHSTRNHKKILL</sequence>
<keyword evidence="2" id="KW-1185">Reference proteome</keyword>
<comment type="caution">
    <text evidence="1">The sequence shown here is derived from an EMBL/GenBank/DDBJ whole genome shotgun (WGS) entry which is preliminary data.</text>
</comment>
<reference evidence="1 2" key="1">
    <citation type="journal article" date="2014" name="Genome Biol. Evol.">
        <title>The genome of the myxosporean Thelohanellus kitauei shows adaptations to nutrient acquisition within its fish host.</title>
        <authorList>
            <person name="Yang Y."/>
            <person name="Xiong J."/>
            <person name="Zhou Z."/>
            <person name="Huo F."/>
            <person name="Miao W."/>
            <person name="Ran C."/>
            <person name="Liu Y."/>
            <person name="Zhang J."/>
            <person name="Feng J."/>
            <person name="Wang M."/>
            <person name="Wang M."/>
            <person name="Wang L."/>
            <person name="Yao B."/>
        </authorList>
    </citation>
    <scope>NUCLEOTIDE SEQUENCE [LARGE SCALE GENOMIC DNA]</scope>
    <source>
        <strain evidence="1">Wuqing</strain>
    </source>
</reference>
<protein>
    <submittedName>
        <fullName evidence="1">Uncharacterized protein</fullName>
    </submittedName>
</protein>
<gene>
    <name evidence="1" type="ORF">RF11_04790</name>
</gene>
<evidence type="ECO:0000313" key="1">
    <source>
        <dbReference type="EMBL" id="KII66216.1"/>
    </source>
</evidence>
<dbReference type="Proteomes" id="UP000031668">
    <property type="component" value="Unassembled WGS sequence"/>
</dbReference>
<dbReference type="AlphaFoldDB" id="A0A0C2MGC4"/>
<proteinExistence type="predicted"/>